<dbReference type="KEGG" id="chiz:HQ393_04510"/>
<evidence type="ECO:0000256" key="7">
    <source>
        <dbReference type="SAM" id="MobiDB-lite"/>
    </source>
</evidence>
<evidence type="ECO:0000256" key="3">
    <source>
        <dbReference type="ARBA" id="ARBA00023015"/>
    </source>
</evidence>
<evidence type="ECO:0000256" key="2">
    <source>
        <dbReference type="ARBA" id="ARBA00022689"/>
    </source>
</evidence>
<gene>
    <name evidence="8" type="ORF">HQ393_04510</name>
</gene>
<evidence type="ECO:0000256" key="1">
    <source>
        <dbReference type="ARBA" id="ARBA00022491"/>
    </source>
</evidence>
<evidence type="ECO:0000256" key="4">
    <source>
        <dbReference type="ARBA" id="ARBA00023125"/>
    </source>
</evidence>
<dbReference type="GO" id="GO:0003677">
    <property type="term" value="F:DNA binding"/>
    <property type="evidence" value="ECO:0007669"/>
    <property type="project" value="UniProtKB-KW"/>
</dbReference>
<dbReference type="Proteomes" id="UP000509597">
    <property type="component" value="Chromosome"/>
</dbReference>
<reference evidence="8 9" key="1">
    <citation type="submission" date="2020-07" db="EMBL/GenBank/DDBJ databases">
        <title>Complete genome sequence of Chitinibacter sp. 2T18.</title>
        <authorList>
            <person name="Bae J.-W."/>
            <person name="Choi J.-W."/>
        </authorList>
    </citation>
    <scope>NUCLEOTIDE SEQUENCE [LARGE SCALE GENOMIC DNA]</scope>
    <source>
        <strain evidence="8 9">2T18</strain>
    </source>
</reference>
<dbReference type="AlphaFoldDB" id="A0A7H9BFT6"/>
<dbReference type="GO" id="GO:0006355">
    <property type="term" value="P:regulation of DNA-templated transcription"/>
    <property type="evidence" value="ECO:0007669"/>
    <property type="project" value="InterPro"/>
</dbReference>
<sequence>MAERKRRSRALQLTRATQDHQQRLPKALSVEIDASLHRRFKRYCESRGLTQAQGMEQILSSLPT</sequence>
<keyword evidence="3" id="KW-0805">Transcription regulation</keyword>
<proteinExistence type="predicted"/>
<keyword evidence="2" id="KW-0615">Plasmid copy control</keyword>
<protein>
    <recommendedName>
        <fullName evidence="6">Protein CopB</fullName>
    </recommendedName>
</protein>
<dbReference type="SUPFAM" id="SSF47598">
    <property type="entry name" value="Ribbon-helix-helix"/>
    <property type="match status" value="1"/>
</dbReference>
<dbReference type="Gene3D" id="1.10.1220.10">
    <property type="entry name" value="Met repressor-like"/>
    <property type="match status" value="1"/>
</dbReference>
<dbReference type="EMBL" id="CP058627">
    <property type="protein sequence ID" value="QLG87573.1"/>
    <property type="molecule type" value="Genomic_DNA"/>
</dbReference>
<name>A0A7H9BFT6_9NEIS</name>
<dbReference type="InterPro" id="IPR010985">
    <property type="entry name" value="Ribbon_hlx_hlx"/>
</dbReference>
<dbReference type="GO" id="GO:0006276">
    <property type="term" value="P:plasmid maintenance"/>
    <property type="evidence" value="ECO:0007669"/>
    <property type="project" value="UniProtKB-KW"/>
</dbReference>
<keyword evidence="9" id="KW-1185">Reference proteome</keyword>
<keyword evidence="4" id="KW-0238">DNA-binding</keyword>
<dbReference type="InterPro" id="IPR013321">
    <property type="entry name" value="Arc_rbn_hlx_hlx"/>
</dbReference>
<keyword evidence="5" id="KW-0804">Transcription</keyword>
<evidence type="ECO:0000256" key="5">
    <source>
        <dbReference type="ARBA" id="ARBA00023163"/>
    </source>
</evidence>
<dbReference type="Pfam" id="PF10723">
    <property type="entry name" value="RepB-RCR_reg"/>
    <property type="match status" value="1"/>
</dbReference>
<organism evidence="8 9">
    <name type="scientific">Chitinibacter bivalviorum</name>
    <dbReference type="NCBI Taxonomy" id="2739434"/>
    <lineage>
        <taxon>Bacteria</taxon>
        <taxon>Pseudomonadati</taxon>
        <taxon>Pseudomonadota</taxon>
        <taxon>Betaproteobacteria</taxon>
        <taxon>Neisseriales</taxon>
        <taxon>Chitinibacteraceae</taxon>
        <taxon>Chitinibacter</taxon>
    </lineage>
</organism>
<keyword evidence="1" id="KW-0678">Repressor</keyword>
<accession>A0A7H9BFT6</accession>
<feature type="region of interest" description="Disordered" evidence="7">
    <location>
        <begin position="1"/>
        <end position="22"/>
    </location>
</feature>
<evidence type="ECO:0000256" key="6">
    <source>
        <dbReference type="ARBA" id="ARBA00031853"/>
    </source>
</evidence>
<evidence type="ECO:0000313" key="9">
    <source>
        <dbReference type="Proteomes" id="UP000509597"/>
    </source>
</evidence>
<dbReference type="InterPro" id="IPR019661">
    <property type="entry name" value="RepA2"/>
</dbReference>
<evidence type="ECO:0000313" key="8">
    <source>
        <dbReference type="EMBL" id="QLG87573.1"/>
    </source>
</evidence>
<dbReference type="RefSeq" id="WP_179357655.1">
    <property type="nucleotide sequence ID" value="NZ_CP058627.1"/>
</dbReference>